<keyword evidence="8" id="KW-1185">Reference proteome</keyword>
<organism evidence="7 8">
    <name type="scientific">Desulfohalobium retbaense (strain ATCC 49708 / DSM 5692 / JCM 16813 / HR100)</name>
    <dbReference type="NCBI Taxonomy" id="485915"/>
    <lineage>
        <taxon>Bacteria</taxon>
        <taxon>Pseudomonadati</taxon>
        <taxon>Thermodesulfobacteriota</taxon>
        <taxon>Desulfovibrionia</taxon>
        <taxon>Desulfovibrionales</taxon>
        <taxon>Desulfohalobiaceae</taxon>
        <taxon>Desulfohalobium</taxon>
    </lineage>
</organism>
<evidence type="ECO:0000256" key="1">
    <source>
        <dbReference type="ARBA" id="ARBA00005614"/>
    </source>
</evidence>
<dbReference type="KEGG" id="drt:Dret_1283"/>
<evidence type="ECO:0000256" key="4">
    <source>
        <dbReference type="PROSITE-ProRule" id="PRU00520"/>
    </source>
</evidence>
<dbReference type="InterPro" id="IPR036046">
    <property type="entry name" value="Acylphosphatase-like_dom_sf"/>
</dbReference>
<dbReference type="Pfam" id="PF00708">
    <property type="entry name" value="Acylphosphatase"/>
    <property type="match status" value="1"/>
</dbReference>
<name>C8X2C4_DESRD</name>
<dbReference type="EC" id="3.6.1.7" evidence="2 4"/>
<evidence type="ECO:0000259" key="6">
    <source>
        <dbReference type="PROSITE" id="PS51160"/>
    </source>
</evidence>
<dbReference type="PROSITE" id="PS00151">
    <property type="entry name" value="ACYLPHOSPHATASE_2"/>
    <property type="match status" value="1"/>
</dbReference>
<dbReference type="InterPro" id="IPR017968">
    <property type="entry name" value="Acylphosphatase_CS"/>
</dbReference>
<accession>C8X2C4</accession>
<keyword evidence="4" id="KW-0378">Hydrolase</keyword>
<feature type="active site" evidence="4">
    <location>
        <position position="19"/>
    </location>
</feature>
<dbReference type="PANTHER" id="PTHR47268">
    <property type="entry name" value="ACYLPHOSPHATASE"/>
    <property type="match status" value="1"/>
</dbReference>
<feature type="domain" description="Acylphosphatase-like" evidence="6">
    <location>
        <begin position="4"/>
        <end position="91"/>
    </location>
</feature>
<dbReference type="InterPro" id="IPR020456">
    <property type="entry name" value="Acylphosphatase"/>
</dbReference>
<dbReference type="InterPro" id="IPR001792">
    <property type="entry name" value="Acylphosphatase-like_dom"/>
</dbReference>
<evidence type="ECO:0000313" key="8">
    <source>
        <dbReference type="Proteomes" id="UP000001052"/>
    </source>
</evidence>
<dbReference type="EMBL" id="CP001734">
    <property type="protein sequence ID" value="ACV68571.1"/>
    <property type="molecule type" value="Genomic_DNA"/>
</dbReference>
<reference evidence="7 8" key="2">
    <citation type="journal article" date="2010" name="Stand. Genomic Sci.">
        <title>Complete genome sequence of Desulfohalobium retbaense type strain (HR(100)).</title>
        <authorList>
            <person name="Spring S."/>
            <person name="Nolan M."/>
            <person name="Lapidus A."/>
            <person name="Glavina Del Rio T."/>
            <person name="Copeland A."/>
            <person name="Tice H."/>
            <person name="Cheng J.F."/>
            <person name="Lucas S."/>
            <person name="Land M."/>
            <person name="Chen F."/>
            <person name="Bruce D."/>
            <person name="Goodwin L."/>
            <person name="Pitluck S."/>
            <person name="Ivanova N."/>
            <person name="Mavromatis K."/>
            <person name="Mikhailova N."/>
            <person name="Pati A."/>
            <person name="Chen A."/>
            <person name="Palaniappan K."/>
            <person name="Hauser L."/>
            <person name="Chang Y.J."/>
            <person name="Jeffries C.D."/>
            <person name="Munk C."/>
            <person name="Kiss H."/>
            <person name="Chain P."/>
            <person name="Han C."/>
            <person name="Brettin T."/>
            <person name="Detter J.C."/>
            <person name="Schuler E."/>
            <person name="Goker M."/>
            <person name="Rohde M."/>
            <person name="Bristow J."/>
            <person name="Eisen J.A."/>
            <person name="Markowitz V."/>
            <person name="Hugenholtz P."/>
            <person name="Kyrpides N.C."/>
            <person name="Klenk H.P."/>
        </authorList>
    </citation>
    <scope>NUCLEOTIDE SEQUENCE [LARGE SCALE GENOMIC DNA]</scope>
    <source>
        <strain evidence="7 8">DSM 5692</strain>
    </source>
</reference>
<dbReference type="STRING" id="485915.Dret_1283"/>
<dbReference type="GO" id="GO:0003998">
    <property type="term" value="F:acylphosphatase activity"/>
    <property type="evidence" value="ECO:0007669"/>
    <property type="project" value="UniProtKB-EC"/>
</dbReference>
<evidence type="ECO:0000256" key="3">
    <source>
        <dbReference type="ARBA" id="ARBA00047645"/>
    </source>
</evidence>
<dbReference type="Proteomes" id="UP000001052">
    <property type="component" value="Chromosome"/>
</dbReference>
<evidence type="ECO:0000256" key="5">
    <source>
        <dbReference type="RuleBase" id="RU004168"/>
    </source>
</evidence>
<comment type="catalytic activity">
    <reaction evidence="3 4">
        <text>an acyl phosphate + H2O = a carboxylate + phosphate + H(+)</text>
        <dbReference type="Rhea" id="RHEA:14965"/>
        <dbReference type="ChEBI" id="CHEBI:15377"/>
        <dbReference type="ChEBI" id="CHEBI:15378"/>
        <dbReference type="ChEBI" id="CHEBI:29067"/>
        <dbReference type="ChEBI" id="CHEBI:43474"/>
        <dbReference type="ChEBI" id="CHEBI:59918"/>
        <dbReference type="EC" id="3.6.1.7"/>
    </reaction>
</comment>
<dbReference type="HOGENOM" id="CLU_141932_2_1_7"/>
<evidence type="ECO:0000256" key="2">
    <source>
        <dbReference type="ARBA" id="ARBA00012150"/>
    </source>
</evidence>
<dbReference type="RefSeq" id="WP_015751718.1">
    <property type="nucleotide sequence ID" value="NC_013223.1"/>
</dbReference>
<sequence>MPQSLHCVLSGKVQMVGFRTWAQDHARSLGLGGWVRNLHDGRVEILAQGEMEQLENFRNRILQGPSLGRVDKVECDWIDYDKSFDKFELRR</sequence>
<dbReference type="Gene3D" id="3.30.70.100">
    <property type="match status" value="1"/>
</dbReference>
<reference evidence="8" key="1">
    <citation type="submission" date="2009-09" db="EMBL/GenBank/DDBJ databases">
        <title>The complete chromosome of Desulfohalobium retbaense DSM 5692.</title>
        <authorList>
            <consortium name="US DOE Joint Genome Institute (JGI-PGF)"/>
            <person name="Lucas S."/>
            <person name="Copeland A."/>
            <person name="Lapidus A."/>
            <person name="Glavina del Rio T."/>
            <person name="Dalin E."/>
            <person name="Tice H."/>
            <person name="Bruce D."/>
            <person name="Goodwin L."/>
            <person name="Pitluck S."/>
            <person name="Kyrpides N."/>
            <person name="Mavromatis K."/>
            <person name="Ivanova N."/>
            <person name="Mikhailova N."/>
            <person name="Munk A.C."/>
            <person name="Brettin T."/>
            <person name="Detter J.C."/>
            <person name="Han C."/>
            <person name="Tapia R."/>
            <person name="Larimer F."/>
            <person name="Land M."/>
            <person name="Hauser L."/>
            <person name="Markowitz V."/>
            <person name="Cheng J.-F."/>
            <person name="Hugenholtz P."/>
            <person name="Woyke T."/>
            <person name="Wu D."/>
            <person name="Spring S."/>
            <person name="Klenk H.-P."/>
            <person name="Eisen J.A."/>
        </authorList>
    </citation>
    <scope>NUCLEOTIDE SEQUENCE [LARGE SCALE GENOMIC DNA]</scope>
    <source>
        <strain evidence="8">DSM 5692</strain>
    </source>
</reference>
<comment type="similarity">
    <text evidence="1 5">Belongs to the acylphosphatase family.</text>
</comment>
<proteinExistence type="inferred from homology"/>
<dbReference type="eggNOG" id="COG1254">
    <property type="taxonomic scope" value="Bacteria"/>
</dbReference>
<dbReference type="PROSITE" id="PS51160">
    <property type="entry name" value="ACYLPHOSPHATASE_3"/>
    <property type="match status" value="1"/>
</dbReference>
<dbReference type="OrthoDB" id="5295388at2"/>
<feature type="active site" evidence="4">
    <location>
        <position position="37"/>
    </location>
</feature>
<evidence type="ECO:0000313" key="7">
    <source>
        <dbReference type="EMBL" id="ACV68571.1"/>
    </source>
</evidence>
<protein>
    <recommendedName>
        <fullName evidence="2 4">acylphosphatase</fullName>
        <ecNumber evidence="2 4">3.6.1.7</ecNumber>
    </recommendedName>
</protein>
<dbReference type="PANTHER" id="PTHR47268:SF4">
    <property type="entry name" value="ACYLPHOSPHATASE"/>
    <property type="match status" value="1"/>
</dbReference>
<dbReference type="AlphaFoldDB" id="C8X2C4"/>
<gene>
    <name evidence="7" type="ordered locus">Dret_1283</name>
</gene>
<dbReference type="SUPFAM" id="SSF54975">
    <property type="entry name" value="Acylphosphatase/BLUF domain-like"/>
    <property type="match status" value="1"/>
</dbReference>